<comment type="caution">
    <text evidence="2">The sequence shown here is derived from an EMBL/GenBank/DDBJ whole genome shotgun (WGS) entry which is preliminary data.</text>
</comment>
<keyword evidence="3" id="KW-1185">Reference proteome</keyword>
<dbReference type="AlphaFoldDB" id="A0A9W7EE57"/>
<proteinExistence type="predicted"/>
<evidence type="ECO:0000313" key="3">
    <source>
        <dbReference type="Proteomes" id="UP001165122"/>
    </source>
</evidence>
<protein>
    <submittedName>
        <fullName evidence="2">Uncharacterized protein</fullName>
    </submittedName>
</protein>
<feature type="transmembrane region" description="Helical" evidence="1">
    <location>
        <begin position="6"/>
        <end position="24"/>
    </location>
</feature>
<evidence type="ECO:0000313" key="2">
    <source>
        <dbReference type="EMBL" id="GMH77914.1"/>
    </source>
</evidence>
<reference evidence="3" key="1">
    <citation type="journal article" date="2023" name="Commun. Biol.">
        <title>Genome analysis of Parmales, the sister group of diatoms, reveals the evolutionary specialization of diatoms from phago-mixotrophs to photoautotrophs.</title>
        <authorList>
            <person name="Ban H."/>
            <person name="Sato S."/>
            <person name="Yoshikawa S."/>
            <person name="Yamada K."/>
            <person name="Nakamura Y."/>
            <person name="Ichinomiya M."/>
            <person name="Sato N."/>
            <person name="Blanc-Mathieu R."/>
            <person name="Endo H."/>
            <person name="Kuwata A."/>
            <person name="Ogata H."/>
        </authorList>
    </citation>
    <scope>NUCLEOTIDE SEQUENCE [LARGE SCALE GENOMIC DNA]</scope>
    <source>
        <strain evidence="3">NIES 3700</strain>
    </source>
</reference>
<keyword evidence="1" id="KW-1133">Transmembrane helix</keyword>
<organism evidence="2 3">
    <name type="scientific">Triparma laevis f. longispina</name>
    <dbReference type="NCBI Taxonomy" id="1714387"/>
    <lineage>
        <taxon>Eukaryota</taxon>
        <taxon>Sar</taxon>
        <taxon>Stramenopiles</taxon>
        <taxon>Ochrophyta</taxon>
        <taxon>Bolidophyceae</taxon>
        <taxon>Parmales</taxon>
        <taxon>Triparmaceae</taxon>
        <taxon>Triparma</taxon>
    </lineage>
</organism>
<keyword evidence="1" id="KW-0472">Membrane</keyword>
<sequence>MNPNLIVGLTSMVIAATLAAFFFLSKSNNESGLPYPNIPTYSKWDTVDDSSGESMTWYMDLNNPEDMKIHIITDNDSGTLVHEVFSGNSKYLYFSVDQTAIEHAAEDSSTFSSALSKVKENCEIDESWDISVSNSNAQNAFVQRTDENGNTVWQFGENGWQMTVDSDGQVIQIADISVNSISEYDPSTEVAGTFDLFETCDTSVDYMSQFGETMDEEHRRKLASMTEEEIEEERMLGGCDWWDAGVAYFKTGGTYGNYCGKGQAGLCTNNGITTNKKGYGYIEGVPNSEGLTVCADGGLDASCSKHDSGSYSTDIWGVMTMSYCEVDRIFKSERNNGMVDVNNPFFDGQDYDTNALNGANCLFDKMPCSRYESHTSWGICGSGWRKYPCRKVATGYHTKWANGNYPSGGCNGDCYK</sequence>
<keyword evidence="1" id="KW-0812">Transmembrane</keyword>
<dbReference type="EMBL" id="BRXW01000849">
    <property type="protein sequence ID" value="GMH77914.1"/>
    <property type="molecule type" value="Genomic_DNA"/>
</dbReference>
<gene>
    <name evidence="2" type="ORF">TrLO_g12616</name>
</gene>
<dbReference type="Proteomes" id="UP001165122">
    <property type="component" value="Unassembled WGS sequence"/>
</dbReference>
<evidence type="ECO:0000256" key="1">
    <source>
        <dbReference type="SAM" id="Phobius"/>
    </source>
</evidence>
<name>A0A9W7EE57_9STRA</name>
<accession>A0A9W7EE57</accession>